<proteinExistence type="predicted"/>
<geneLocation type="plasmid" evidence="2">
    <name>pa1254_1</name>
</geneLocation>
<evidence type="ECO:0000313" key="1">
    <source>
        <dbReference type="EMBL" id="QIT19979.1"/>
    </source>
</evidence>
<dbReference type="Proteomes" id="UP000501692">
    <property type="component" value="Plasmid pA1254_1"/>
</dbReference>
<dbReference type="EMBL" id="CP049807">
    <property type="protein sequence ID" value="QIT19979.1"/>
    <property type="molecule type" value="Genomic_DNA"/>
</dbReference>
<organism evidence="1 2">
    <name type="scientific">Acinetobacter pittii</name>
    <name type="common">Acinetobacter genomosp. 3</name>
    <dbReference type="NCBI Taxonomy" id="48296"/>
    <lineage>
        <taxon>Bacteria</taxon>
        <taxon>Pseudomonadati</taxon>
        <taxon>Pseudomonadota</taxon>
        <taxon>Gammaproteobacteria</taxon>
        <taxon>Moraxellales</taxon>
        <taxon>Moraxellaceae</taxon>
        <taxon>Acinetobacter</taxon>
        <taxon>Acinetobacter calcoaceticus/baumannii complex</taxon>
    </lineage>
</organism>
<evidence type="ECO:0000313" key="2">
    <source>
        <dbReference type="Proteomes" id="UP000501692"/>
    </source>
</evidence>
<sequence>MSCIQIKAGIQSVEHVITAVESRYFAKVADVFSKTQKGLGYFIDDLKVKTLVKEIFGDKSGDAEVATLAQSVKDTLEELRLHFNRYGGNIKKLSNWGLPQSHSHYKVISKGRQAWIDFTLPLIDRGRYRKEDGSLMSEAEVKQVLSSVYDTISSEGHNKPEVQYRAVEGITDLPVGVNMQALHQYSREVHFKDGESWLKYQEDFGELNFHDLLSNHIRRMSTEIGLMQTFGSNPEKLVKQLGHDLFNQAMQDAKYSGQHTKLKKQYQYVGRYYDELARQAAPIDSALAQVGSIARSWTVATKMGSATITALGDFATMKLASEMHGLAFTDILGKEVNLLTDKDHRDFAISIGLGAREMTNALVRFRG</sequence>
<dbReference type="RefSeq" id="WP_167564465.1">
    <property type="nucleotide sequence ID" value="NZ_CP049807.1"/>
</dbReference>
<accession>A0A6H0G086</accession>
<name>A0A6H0G086_ACIPI</name>
<dbReference type="AlphaFoldDB" id="A0A6H0G086"/>
<protein>
    <submittedName>
        <fullName evidence="1">Uncharacterized protein</fullName>
    </submittedName>
</protein>
<reference evidence="1 2" key="1">
    <citation type="submission" date="2020-03" db="EMBL/GenBank/DDBJ databases">
        <authorList>
            <person name="Zhang L."/>
            <person name="Han X."/>
            <person name="Chen Y."/>
            <person name="Yu Y."/>
        </authorList>
    </citation>
    <scope>NUCLEOTIDE SEQUENCE [LARGE SCALE GENOMIC DNA]</scope>
    <source>
        <strain evidence="1 2">A1254</strain>
        <plasmid evidence="2">pa1254_1</plasmid>
    </source>
</reference>
<keyword evidence="1" id="KW-0614">Plasmid</keyword>
<gene>
    <name evidence="1" type="ORF">G8E09_19405</name>
</gene>